<feature type="compositionally biased region" description="Basic and acidic residues" evidence="1">
    <location>
        <begin position="56"/>
        <end position="69"/>
    </location>
</feature>
<dbReference type="Proteomes" id="UP000597444">
    <property type="component" value="Unassembled WGS sequence"/>
</dbReference>
<sequence length="101" mass="11193">MLHFGARKGNNMVKPNLYHSGQKHNPHSKEHYHSYTATATATGPDPRCPGKSVSVTKEKTARSEKKAKQIAERMAREAFEAAYGKSAAGKIRITIKVREQS</sequence>
<evidence type="ECO:0000313" key="2">
    <source>
        <dbReference type="EMBL" id="GHO99849.1"/>
    </source>
</evidence>
<organism evidence="2 3">
    <name type="scientific">Reticulibacter mediterranei</name>
    <dbReference type="NCBI Taxonomy" id="2778369"/>
    <lineage>
        <taxon>Bacteria</taxon>
        <taxon>Bacillati</taxon>
        <taxon>Chloroflexota</taxon>
        <taxon>Ktedonobacteria</taxon>
        <taxon>Ktedonobacterales</taxon>
        <taxon>Reticulibacteraceae</taxon>
        <taxon>Reticulibacter</taxon>
    </lineage>
</organism>
<comment type="caution">
    <text evidence="2">The sequence shown here is derived from an EMBL/GenBank/DDBJ whole genome shotgun (WGS) entry which is preliminary data.</text>
</comment>
<dbReference type="EMBL" id="BNJK01000002">
    <property type="protein sequence ID" value="GHO99849.1"/>
    <property type="molecule type" value="Genomic_DNA"/>
</dbReference>
<keyword evidence="3" id="KW-1185">Reference proteome</keyword>
<evidence type="ECO:0000256" key="1">
    <source>
        <dbReference type="SAM" id="MobiDB-lite"/>
    </source>
</evidence>
<accession>A0A8J3N667</accession>
<feature type="region of interest" description="Disordered" evidence="1">
    <location>
        <begin position="1"/>
        <end position="69"/>
    </location>
</feature>
<name>A0A8J3N667_9CHLR</name>
<reference evidence="2" key="1">
    <citation type="submission" date="2020-10" db="EMBL/GenBank/DDBJ databases">
        <title>Taxonomic study of unclassified bacteria belonging to the class Ktedonobacteria.</title>
        <authorList>
            <person name="Yabe S."/>
            <person name="Wang C.M."/>
            <person name="Zheng Y."/>
            <person name="Sakai Y."/>
            <person name="Cavaletti L."/>
            <person name="Monciardini P."/>
            <person name="Donadio S."/>
        </authorList>
    </citation>
    <scope>NUCLEOTIDE SEQUENCE</scope>
    <source>
        <strain evidence="2">ID150040</strain>
    </source>
</reference>
<gene>
    <name evidence="2" type="ORF">KSF_098970</name>
</gene>
<proteinExistence type="predicted"/>
<evidence type="ECO:0000313" key="3">
    <source>
        <dbReference type="Proteomes" id="UP000597444"/>
    </source>
</evidence>
<protein>
    <submittedName>
        <fullName evidence="2">Uncharacterized protein</fullName>
    </submittedName>
</protein>
<dbReference type="AlphaFoldDB" id="A0A8J3N667"/>